<name>A0A075FHL3_9ARCH</name>
<dbReference type="InterPro" id="IPR001848">
    <property type="entry name" value="Ribosomal_uS10"/>
</dbReference>
<comment type="subunit">
    <text evidence="5">Part of the 30S ribosomal subunit.</text>
</comment>
<evidence type="ECO:0000259" key="6">
    <source>
        <dbReference type="SMART" id="SM01403"/>
    </source>
</evidence>
<comment type="function">
    <text evidence="5">Involved in the binding of tRNA to the ribosomes.</text>
</comment>
<dbReference type="SMART" id="SM01403">
    <property type="entry name" value="Ribosomal_S10"/>
    <property type="match status" value="1"/>
</dbReference>
<keyword evidence="3 5" id="KW-0687">Ribonucleoprotein</keyword>
<dbReference type="HAMAP" id="MF_00508">
    <property type="entry name" value="Ribosomal_uS10"/>
    <property type="match status" value="1"/>
</dbReference>
<dbReference type="InterPro" id="IPR036838">
    <property type="entry name" value="Ribosomal_uS10_dom_sf"/>
</dbReference>
<dbReference type="SUPFAM" id="SSF54999">
    <property type="entry name" value="Ribosomal protein S10"/>
    <property type="match status" value="1"/>
</dbReference>
<keyword evidence="2 5" id="KW-0689">Ribosomal protein</keyword>
<dbReference type="GO" id="GO:0006412">
    <property type="term" value="P:translation"/>
    <property type="evidence" value="ECO:0007669"/>
    <property type="project" value="UniProtKB-UniRule"/>
</dbReference>
<dbReference type="Pfam" id="PF00338">
    <property type="entry name" value="Ribosomal_S10"/>
    <property type="match status" value="1"/>
</dbReference>
<dbReference type="GO" id="GO:0000049">
    <property type="term" value="F:tRNA binding"/>
    <property type="evidence" value="ECO:0007669"/>
    <property type="project" value="UniProtKB-UniRule"/>
</dbReference>
<protein>
    <recommendedName>
        <fullName evidence="4 5">Small ribosomal subunit protein uS10</fullName>
    </recommendedName>
</protein>
<dbReference type="NCBIfam" id="TIGR01046">
    <property type="entry name" value="uS10_euk_arch"/>
    <property type="match status" value="1"/>
</dbReference>
<evidence type="ECO:0000313" key="7">
    <source>
        <dbReference type="EMBL" id="AIE90794.1"/>
    </source>
</evidence>
<dbReference type="Gene3D" id="3.30.70.600">
    <property type="entry name" value="Ribosomal protein S10 domain"/>
    <property type="match status" value="1"/>
</dbReference>
<dbReference type="EMBL" id="KF900318">
    <property type="protein sequence ID" value="AIE90794.1"/>
    <property type="molecule type" value="Genomic_DNA"/>
</dbReference>
<evidence type="ECO:0000256" key="2">
    <source>
        <dbReference type="ARBA" id="ARBA00022980"/>
    </source>
</evidence>
<dbReference type="InterPro" id="IPR027486">
    <property type="entry name" value="Ribosomal_uS10_dom"/>
</dbReference>
<evidence type="ECO:0000256" key="3">
    <source>
        <dbReference type="ARBA" id="ARBA00023274"/>
    </source>
</evidence>
<comment type="similarity">
    <text evidence="1 5">Belongs to the universal ribosomal protein uS10 family.</text>
</comment>
<dbReference type="GO" id="GO:0003735">
    <property type="term" value="F:structural constituent of ribosome"/>
    <property type="evidence" value="ECO:0007669"/>
    <property type="project" value="UniProtKB-UniRule"/>
</dbReference>
<reference evidence="7" key="1">
    <citation type="journal article" date="2014" name="Genome Biol. Evol.">
        <title>Pangenome evidence for extensive interdomain horizontal transfer affecting lineage core and shell genes in uncultured planktonic thaumarchaeota and euryarchaeota.</title>
        <authorList>
            <person name="Deschamps P."/>
            <person name="Zivanovic Y."/>
            <person name="Moreira D."/>
            <person name="Rodriguez-Valera F."/>
            <person name="Lopez-Garcia P."/>
        </authorList>
    </citation>
    <scope>NUCLEOTIDE SEQUENCE</scope>
</reference>
<proteinExistence type="inferred from homology"/>
<evidence type="ECO:0000256" key="4">
    <source>
        <dbReference type="ARBA" id="ARBA00035162"/>
    </source>
</evidence>
<gene>
    <name evidence="7" type="primary">RP-S10</name>
    <name evidence="5" type="synonym">rps10</name>
    <name evidence="7" type="synonym">rpsJ</name>
</gene>
<dbReference type="GO" id="GO:0015935">
    <property type="term" value="C:small ribosomal subunit"/>
    <property type="evidence" value="ECO:0007669"/>
    <property type="project" value="UniProtKB-UniRule"/>
</dbReference>
<evidence type="ECO:0000256" key="5">
    <source>
        <dbReference type="HAMAP-Rule" id="MF_00508"/>
    </source>
</evidence>
<organism evidence="7">
    <name type="scientific">uncultured marine thaumarchaeote AD1000_06_F06</name>
    <dbReference type="NCBI Taxonomy" id="1455885"/>
    <lineage>
        <taxon>Archaea</taxon>
        <taxon>Nitrososphaerota</taxon>
        <taxon>environmental samples</taxon>
    </lineage>
</organism>
<dbReference type="PRINTS" id="PR00971">
    <property type="entry name" value="RIBOSOMALS10"/>
</dbReference>
<feature type="domain" description="Small ribosomal subunit protein uS10" evidence="6">
    <location>
        <begin position="6"/>
        <end position="100"/>
    </location>
</feature>
<dbReference type="AlphaFoldDB" id="A0A075FHL3"/>
<dbReference type="InterPro" id="IPR005729">
    <property type="entry name" value="Ribosomal_uS10_euk/arc"/>
</dbReference>
<accession>A0A075FHL3</accession>
<dbReference type="FunFam" id="3.30.70.600:FF:000004">
    <property type="entry name" value="30S ribosomal protein S10"/>
    <property type="match status" value="1"/>
</dbReference>
<sequence>MTQTARVKLTSTSLPKLGDVCNEIMGIGKKTGVKVKGPTPLPVKRLHVATRKSPCGSGTETYEKWEMRMHRRIININADDKAIRQLMRLKIPDDVYIELSLT</sequence>
<evidence type="ECO:0000256" key="1">
    <source>
        <dbReference type="ARBA" id="ARBA00007102"/>
    </source>
</evidence>
<dbReference type="PANTHER" id="PTHR11700">
    <property type="entry name" value="30S RIBOSOMAL PROTEIN S10 FAMILY MEMBER"/>
    <property type="match status" value="1"/>
</dbReference>